<keyword evidence="2" id="KW-0378">Hydrolase</keyword>
<dbReference type="PANTHER" id="PTHR10412">
    <property type="entry name" value="MANNOSYL-OLIGOSACCHARIDE GLUCOSIDASE"/>
    <property type="match status" value="1"/>
</dbReference>
<feature type="domain" description="Mannosylglycerate hydrolase MGH1-like glycoside hydrolase" evidence="4">
    <location>
        <begin position="40"/>
        <end position="439"/>
    </location>
</feature>
<evidence type="ECO:0000256" key="3">
    <source>
        <dbReference type="ARBA" id="ARBA00023295"/>
    </source>
</evidence>
<dbReference type="GO" id="GO:0009311">
    <property type="term" value="P:oligosaccharide metabolic process"/>
    <property type="evidence" value="ECO:0007669"/>
    <property type="project" value="InterPro"/>
</dbReference>
<sequence>MTVDAGAPAHRTSAEVAARAAYVLRAHDQGALTVAAPRLYPHMWSWDAAFIAIGLARLSPGRALAELETLFGAQWRTGMVPHIVFADTIHDYVPGPDRWRCQQVCTDAPRTRATSGLIQPPVHAIAVRRILEATRYATPAERRQVTLRIRLLWPRLLAWHRYLAEQRDPGSSGLVTIYHSWESGMDNSPRWDGPYAAVRPGPGLPPYRRADLSALGESRQRPSDAEYDRYLWLVEELRAARYDDAAAARTLSFRVGDVFMSAIFAAANEELAAIGDELGLGATGELLEYADRYRKGVVGTAGDDGFAADIDLRTEQAVPAPTIAGFAPLICGGLDAPRQRALVELLEGPQWCGNPSLAFAVPPSTRPGAEGFDPGRYWRGPQWPPMNWLLAWGLERCGEPAAAARLRAATSAQLADGLFAEYYEPFTGRPLGAQPQSWSAAVALDLLARP</sequence>
<dbReference type="Gene3D" id="1.50.10.10">
    <property type="match status" value="1"/>
</dbReference>
<dbReference type="PANTHER" id="PTHR10412:SF11">
    <property type="entry name" value="MANNOSYL-OLIGOSACCHARIDE GLUCOSIDASE"/>
    <property type="match status" value="1"/>
</dbReference>
<dbReference type="AlphaFoldDB" id="A0A2T0PV94"/>
<evidence type="ECO:0000313" key="6">
    <source>
        <dbReference type="Proteomes" id="UP000237846"/>
    </source>
</evidence>
<evidence type="ECO:0000256" key="1">
    <source>
        <dbReference type="ARBA" id="ARBA00010833"/>
    </source>
</evidence>
<evidence type="ECO:0000259" key="4">
    <source>
        <dbReference type="Pfam" id="PF22422"/>
    </source>
</evidence>
<keyword evidence="6" id="KW-1185">Reference proteome</keyword>
<accession>A0A2T0PV94</accession>
<dbReference type="InterPro" id="IPR054491">
    <property type="entry name" value="MGH1-like_GH"/>
</dbReference>
<comment type="similarity">
    <text evidence="1">Belongs to the glycosyl hydrolase 63 family.</text>
</comment>
<evidence type="ECO:0000256" key="2">
    <source>
        <dbReference type="ARBA" id="ARBA00022801"/>
    </source>
</evidence>
<evidence type="ECO:0000313" key="5">
    <source>
        <dbReference type="EMBL" id="PRX95454.1"/>
    </source>
</evidence>
<dbReference type="Proteomes" id="UP000237846">
    <property type="component" value="Unassembled WGS sequence"/>
</dbReference>
<proteinExistence type="inferred from homology"/>
<dbReference type="InterPro" id="IPR012341">
    <property type="entry name" value="6hp_glycosidase-like_sf"/>
</dbReference>
<dbReference type="EMBL" id="PVZC01000009">
    <property type="protein sequence ID" value="PRX95454.1"/>
    <property type="molecule type" value="Genomic_DNA"/>
</dbReference>
<protein>
    <recommendedName>
        <fullName evidence="4">Mannosylglycerate hydrolase MGH1-like glycoside hydrolase domain-containing protein</fullName>
    </recommendedName>
</protein>
<comment type="caution">
    <text evidence="5">The sequence shown here is derived from an EMBL/GenBank/DDBJ whole genome shotgun (WGS) entry which is preliminary data.</text>
</comment>
<reference evidence="5 6" key="1">
    <citation type="submission" date="2018-03" db="EMBL/GenBank/DDBJ databases">
        <title>Genomic Encyclopedia of Archaeal and Bacterial Type Strains, Phase II (KMG-II): from individual species to whole genera.</title>
        <authorList>
            <person name="Goeker M."/>
        </authorList>
    </citation>
    <scope>NUCLEOTIDE SEQUENCE [LARGE SCALE GENOMIC DNA]</scope>
    <source>
        <strain evidence="5 6">DSM 45601</strain>
    </source>
</reference>
<dbReference type="GO" id="GO:0004573">
    <property type="term" value="F:Glc3Man9GlcNAc2 oligosaccharide glucosidase activity"/>
    <property type="evidence" value="ECO:0007669"/>
    <property type="project" value="InterPro"/>
</dbReference>
<dbReference type="RefSeq" id="WP_106251531.1">
    <property type="nucleotide sequence ID" value="NZ_PVZC01000009.1"/>
</dbReference>
<gene>
    <name evidence="5" type="ORF">CLV72_10962</name>
</gene>
<name>A0A2T0PV94_9ACTN</name>
<dbReference type="GO" id="GO:0006487">
    <property type="term" value="P:protein N-linked glycosylation"/>
    <property type="evidence" value="ECO:0007669"/>
    <property type="project" value="TreeGrafter"/>
</dbReference>
<keyword evidence="3" id="KW-0326">Glycosidase</keyword>
<dbReference type="SUPFAM" id="SSF48208">
    <property type="entry name" value="Six-hairpin glycosidases"/>
    <property type="match status" value="1"/>
</dbReference>
<dbReference type="Pfam" id="PF22422">
    <property type="entry name" value="MGH1-like_GH"/>
    <property type="match status" value="1"/>
</dbReference>
<dbReference type="InterPro" id="IPR008928">
    <property type="entry name" value="6-hairpin_glycosidase_sf"/>
</dbReference>
<dbReference type="OrthoDB" id="9781878at2"/>
<organism evidence="5 6">
    <name type="scientific">Allonocardiopsis opalescens</name>
    <dbReference type="NCBI Taxonomy" id="1144618"/>
    <lineage>
        <taxon>Bacteria</taxon>
        <taxon>Bacillati</taxon>
        <taxon>Actinomycetota</taxon>
        <taxon>Actinomycetes</taxon>
        <taxon>Streptosporangiales</taxon>
        <taxon>Allonocardiopsis</taxon>
    </lineage>
</organism>
<dbReference type="InterPro" id="IPR004888">
    <property type="entry name" value="Glycoside_hydrolase_63"/>
</dbReference>